<name>A0A5C6CEU4_9BACT</name>
<dbReference type="Proteomes" id="UP000318437">
    <property type="component" value="Unassembled WGS sequence"/>
</dbReference>
<dbReference type="Pfam" id="PF00149">
    <property type="entry name" value="Metallophos"/>
    <property type="match status" value="1"/>
</dbReference>
<dbReference type="SUPFAM" id="SSF50998">
    <property type="entry name" value="Quinoprotein alcohol dehydrogenase-like"/>
    <property type="match status" value="1"/>
</dbReference>
<accession>A0A5C6CEU4</accession>
<evidence type="ECO:0000259" key="2">
    <source>
        <dbReference type="Pfam" id="PF13360"/>
    </source>
</evidence>
<protein>
    <submittedName>
        <fullName evidence="3">Outer membrane protein assembly factor BamB</fullName>
    </submittedName>
</protein>
<comment type="caution">
    <text evidence="3">The sequence shown here is derived from an EMBL/GenBank/DDBJ whole genome shotgun (WGS) entry which is preliminary data.</text>
</comment>
<evidence type="ECO:0000313" key="4">
    <source>
        <dbReference type="Proteomes" id="UP000318437"/>
    </source>
</evidence>
<dbReference type="InterPro" id="IPR029052">
    <property type="entry name" value="Metallo-depent_PP-like"/>
</dbReference>
<dbReference type="InterPro" id="IPR051918">
    <property type="entry name" value="STPP_CPPED1"/>
</dbReference>
<dbReference type="Gene3D" id="2.130.10.10">
    <property type="entry name" value="YVTN repeat-like/Quinoprotein amine dehydrogenase"/>
    <property type="match status" value="1"/>
</dbReference>
<dbReference type="InterPro" id="IPR015943">
    <property type="entry name" value="WD40/YVTN_repeat-like_dom_sf"/>
</dbReference>
<dbReference type="InterPro" id="IPR011047">
    <property type="entry name" value="Quinoprotein_ADH-like_sf"/>
</dbReference>
<dbReference type="EMBL" id="SJPS01000007">
    <property type="protein sequence ID" value="TWU22788.1"/>
    <property type="molecule type" value="Genomic_DNA"/>
</dbReference>
<dbReference type="InterPro" id="IPR004843">
    <property type="entry name" value="Calcineurin-like_PHP"/>
</dbReference>
<feature type="domain" description="Calcineurin-like phosphoesterase" evidence="1">
    <location>
        <begin position="48"/>
        <end position="246"/>
    </location>
</feature>
<feature type="domain" description="Pyrrolo-quinoline quinone repeat" evidence="2">
    <location>
        <begin position="463"/>
        <end position="649"/>
    </location>
</feature>
<proteinExistence type="predicted"/>
<evidence type="ECO:0000259" key="1">
    <source>
        <dbReference type="Pfam" id="PF00149"/>
    </source>
</evidence>
<organism evidence="3 4">
    <name type="scientific">Bythopirellula polymerisocia</name>
    <dbReference type="NCBI Taxonomy" id="2528003"/>
    <lineage>
        <taxon>Bacteria</taxon>
        <taxon>Pseudomonadati</taxon>
        <taxon>Planctomycetota</taxon>
        <taxon>Planctomycetia</taxon>
        <taxon>Pirellulales</taxon>
        <taxon>Lacipirellulaceae</taxon>
        <taxon>Bythopirellula</taxon>
    </lineage>
</organism>
<dbReference type="AlphaFoldDB" id="A0A5C6CEU4"/>
<dbReference type="PANTHER" id="PTHR43143:SF1">
    <property type="entry name" value="SERINE_THREONINE-PROTEIN PHOSPHATASE CPPED1"/>
    <property type="match status" value="1"/>
</dbReference>
<dbReference type="SUPFAM" id="SSF56300">
    <property type="entry name" value="Metallo-dependent phosphatases"/>
    <property type="match status" value="1"/>
</dbReference>
<reference evidence="3 4" key="1">
    <citation type="submission" date="2019-02" db="EMBL/GenBank/DDBJ databases">
        <title>Deep-cultivation of Planctomycetes and their phenomic and genomic characterization uncovers novel biology.</title>
        <authorList>
            <person name="Wiegand S."/>
            <person name="Jogler M."/>
            <person name="Boedeker C."/>
            <person name="Pinto D."/>
            <person name="Vollmers J."/>
            <person name="Rivas-Marin E."/>
            <person name="Kohn T."/>
            <person name="Peeters S.H."/>
            <person name="Heuer A."/>
            <person name="Rast P."/>
            <person name="Oberbeckmann S."/>
            <person name="Bunk B."/>
            <person name="Jeske O."/>
            <person name="Meyerdierks A."/>
            <person name="Storesund J.E."/>
            <person name="Kallscheuer N."/>
            <person name="Luecker S."/>
            <person name="Lage O.M."/>
            <person name="Pohl T."/>
            <person name="Merkel B.J."/>
            <person name="Hornburger P."/>
            <person name="Mueller R.-W."/>
            <person name="Bruemmer F."/>
            <person name="Labrenz M."/>
            <person name="Spormann A.M."/>
            <person name="Op Den Camp H."/>
            <person name="Overmann J."/>
            <person name="Amann R."/>
            <person name="Jetten M.S.M."/>
            <person name="Mascher T."/>
            <person name="Medema M.H."/>
            <person name="Devos D.P."/>
            <person name="Kaster A.-K."/>
            <person name="Ovreas L."/>
            <person name="Rohde M."/>
            <person name="Galperin M.Y."/>
            <person name="Jogler C."/>
        </authorList>
    </citation>
    <scope>NUCLEOTIDE SEQUENCE [LARGE SCALE GENOMIC DNA]</scope>
    <source>
        <strain evidence="3 4">Pla144</strain>
    </source>
</reference>
<keyword evidence="4" id="KW-1185">Reference proteome</keyword>
<dbReference type="InterPro" id="IPR018391">
    <property type="entry name" value="PQQ_b-propeller_rpt"/>
</dbReference>
<dbReference type="OrthoDB" id="9773856at2"/>
<dbReference type="Pfam" id="PF13360">
    <property type="entry name" value="PQQ_2"/>
    <property type="match status" value="1"/>
</dbReference>
<dbReference type="GO" id="GO:0016787">
    <property type="term" value="F:hydrolase activity"/>
    <property type="evidence" value="ECO:0007669"/>
    <property type="project" value="InterPro"/>
</dbReference>
<evidence type="ECO:0000313" key="3">
    <source>
        <dbReference type="EMBL" id="TWU22788.1"/>
    </source>
</evidence>
<dbReference type="SMART" id="SM00564">
    <property type="entry name" value="PQQ"/>
    <property type="match status" value="5"/>
</dbReference>
<dbReference type="InterPro" id="IPR002372">
    <property type="entry name" value="PQQ_rpt_dom"/>
</dbReference>
<gene>
    <name evidence="3" type="primary">bamB_5</name>
    <name evidence="3" type="ORF">Pla144_42490</name>
</gene>
<dbReference type="RefSeq" id="WP_146452529.1">
    <property type="nucleotide sequence ID" value="NZ_SJPS01000007.1"/>
</dbReference>
<dbReference type="Gene3D" id="3.60.21.10">
    <property type="match status" value="1"/>
</dbReference>
<sequence>MSNHNRRTFVVTSLSGLSLSLLTGFKRLTRTAAEFARPQASLNGSDFSFIHFSDTHINPRTPGQLQNEDSRSVETLEWLARCSSEPVVQKPYSITTGMPAFAIHTGDVMEYGPVGYAWQDFEKAIASMACPVSLVPGNHDNTWGEINHLLRKTYGDDSYSFDFGGCHFICINSSGLLDPLPSLDRRTLDWVAADLAAVPDSTPLLIAMHHPLSGDAGYASEYDKIRLWKLLVGRRVALIMDGHWHTVHCQQWQGIDRVNGGATFGIHTGYNTVTLKDGILRVMFRYEKESDERPQLVPLLEKPLKDLASLADFPLRVPTETDTGGQLRVHVPKSPHSVSMRVWIDSDIENAQYLREASDFHIFALDTEKICRGWHFVSARVRESGKRAVTTAERFKLLPGQDASYQVYETNVGAGVKTRPLVNEDLISLANTSGRVFGLSRSLEKKWTYDTESQVVHSLSEIGERILVGDIAGKVHCLNSADGKKTWKASLPNPLYAAAAIHGALAIFADGAGWLHAINHKDGQIQWSSQLTNYGFESKPLLVEGQLIAGCWDGFIYSVDCDSGRTLWKTWSPKGHQDVKSRYYGAADSPIVACGGSLFACDRGWVLGRFTLNGEFQEVIQENITSITASNVDQSLYAKSLNNYLTRLDSACTPIWEVEVPTGRVPNQPVEFDGRVAILSDTGILTILDSDSGQQLFQYSISPRLYCLSGIGTDSKSAIVSADMDGTVTSLERKDVLEPVHS</sequence>
<dbReference type="PANTHER" id="PTHR43143">
    <property type="entry name" value="METALLOPHOSPHOESTERASE, CALCINEURIN SUPERFAMILY"/>
    <property type="match status" value="1"/>
</dbReference>